<evidence type="ECO:0000313" key="1">
    <source>
        <dbReference type="EMBL" id="KAJ8322437.1"/>
    </source>
</evidence>
<feature type="non-terminal residue" evidence="1">
    <location>
        <position position="1"/>
    </location>
</feature>
<comment type="caution">
    <text evidence="1">The sequence shown here is derived from an EMBL/GenBank/DDBJ whole genome shotgun (WGS) entry which is preliminary data.</text>
</comment>
<dbReference type="EMBL" id="JARBDR010000003">
    <property type="protein sequence ID" value="KAJ8322437.1"/>
    <property type="molecule type" value="Genomic_DNA"/>
</dbReference>
<protein>
    <submittedName>
        <fullName evidence="1">Uncharacterized protein</fullName>
    </submittedName>
</protein>
<dbReference type="Proteomes" id="UP001217089">
    <property type="component" value="Unassembled WGS sequence"/>
</dbReference>
<name>A0ABQ9G293_TEGGR</name>
<evidence type="ECO:0000313" key="2">
    <source>
        <dbReference type="Proteomes" id="UP001217089"/>
    </source>
</evidence>
<organism evidence="1 2">
    <name type="scientific">Tegillarca granosa</name>
    <name type="common">Malaysian cockle</name>
    <name type="synonym">Anadara granosa</name>
    <dbReference type="NCBI Taxonomy" id="220873"/>
    <lineage>
        <taxon>Eukaryota</taxon>
        <taxon>Metazoa</taxon>
        <taxon>Spiralia</taxon>
        <taxon>Lophotrochozoa</taxon>
        <taxon>Mollusca</taxon>
        <taxon>Bivalvia</taxon>
        <taxon>Autobranchia</taxon>
        <taxon>Pteriomorphia</taxon>
        <taxon>Arcoida</taxon>
        <taxon>Arcoidea</taxon>
        <taxon>Arcidae</taxon>
        <taxon>Tegillarca</taxon>
    </lineage>
</organism>
<reference evidence="1 2" key="1">
    <citation type="submission" date="2022-12" db="EMBL/GenBank/DDBJ databases">
        <title>Chromosome-level genome of Tegillarca granosa.</title>
        <authorList>
            <person name="Kim J."/>
        </authorList>
    </citation>
    <scope>NUCLEOTIDE SEQUENCE [LARGE SCALE GENOMIC DNA]</scope>
    <source>
        <strain evidence="1">Teg-2019</strain>
        <tissue evidence="1">Adductor muscle</tissue>
    </source>
</reference>
<gene>
    <name evidence="1" type="ORF">KUTeg_000011</name>
</gene>
<proteinExistence type="predicted"/>
<keyword evidence="2" id="KW-1185">Reference proteome</keyword>
<accession>A0ABQ9G293</accession>
<sequence>RRHSVSAKTKKEQKAELSFYITPQSPVPIVEQRKKLVKIRENYTQQNVQTRIVKDQIVFNNGSVYRKKNTYHPSRRYFSDKKNIRHKVEMAGTTEAGNQFTGYASRCNTVNSVRNMNKKIACDPDAARAHNRILVYRFRDREGNCTRNITMTGNTAREESSYNV</sequence>